<dbReference type="EMBL" id="JAENII010000002">
    <property type="protein sequence ID" value="MBK1825906.1"/>
    <property type="molecule type" value="Genomic_DNA"/>
</dbReference>
<evidence type="ECO:0000256" key="2">
    <source>
        <dbReference type="ARBA" id="ARBA00022692"/>
    </source>
</evidence>
<evidence type="ECO:0000256" key="4">
    <source>
        <dbReference type="ARBA" id="ARBA00022989"/>
    </source>
</evidence>
<feature type="transmembrane region" description="Helical" evidence="6">
    <location>
        <begin position="7"/>
        <end position="27"/>
    </location>
</feature>
<comment type="caution">
    <text evidence="8">The sequence shown here is derived from an EMBL/GenBank/DDBJ whole genome shotgun (WGS) entry which is preliminary data.</text>
</comment>
<keyword evidence="9" id="KW-1185">Reference proteome</keyword>
<proteinExistence type="predicted"/>
<dbReference type="Pfam" id="PF05140">
    <property type="entry name" value="ResB"/>
    <property type="match status" value="1"/>
</dbReference>
<feature type="transmembrane region" description="Helical" evidence="6">
    <location>
        <begin position="101"/>
        <end position="120"/>
    </location>
</feature>
<accession>A0A934RC51</accession>
<feature type="transmembrane region" description="Helical" evidence="6">
    <location>
        <begin position="71"/>
        <end position="89"/>
    </location>
</feature>
<comment type="subcellular location">
    <subcellularLocation>
        <location evidence="1">Membrane</location>
        <topology evidence="1">Multi-pass membrane protein</topology>
    </subcellularLocation>
</comment>
<keyword evidence="4 6" id="KW-1133">Transmembrane helix</keyword>
<feature type="transmembrane region" description="Helical" evidence="6">
    <location>
        <begin position="370"/>
        <end position="392"/>
    </location>
</feature>
<keyword evidence="5 6" id="KW-0472">Membrane</keyword>
<evidence type="ECO:0000259" key="7">
    <source>
        <dbReference type="Pfam" id="PF05140"/>
    </source>
</evidence>
<evidence type="ECO:0000256" key="5">
    <source>
        <dbReference type="ARBA" id="ARBA00023136"/>
    </source>
</evidence>
<keyword evidence="3" id="KW-0201">Cytochrome c-type biogenesis</keyword>
<dbReference type="AlphaFoldDB" id="A0A934RC51"/>
<dbReference type="GO" id="GO:0016020">
    <property type="term" value="C:membrane"/>
    <property type="evidence" value="ECO:0007669"/>
    <property type="project" value="UniProtKB-SubCell"/>
</dbReference>
<feature type="domain" description="ResB-like" evidence="7">
    <location>
        <begin position="269"/>
        <end position="342"/>
    </location>
</feature>
<protein>
    <submittedName>
        <fullName evidence="8">Cytochrome c biogenesis protein ResB</fullName>
    </submittedName>
</protein>
<evidence type="ECO:0000313" key="8">
    <source>
        <dbReference type="EMBL" id="MBK1825906.1"/>
    </source>
</evidence>
<evidence type="ECO:0000256" key="6">
    <source>
        <dbReference type="SAM" id="Phobius"/>
    </source>
</evidence>
<sequence>MQRLWKFFSGFGLATTLLVILGIQTWLATLEMVDAGLLATLQKYFHWSSWYVLAKAPVFGSDLKLIIPMPGGYWVCALLMVNMILGGLIRARKGWKTIGVLMSHFAIIFMIAAGGVAQVFEKRGVMILFEGDQSDYAVSLTDPTIEVLELDGGQATGMVTVVGEPELRGLEPSDVRRVILPDQPFDLELTGWLPNVAVRPASGSQSSNPVVDGWRLLDLPVEKEGELNSPGCYARAIFADGSKGDAFIMAVPPSGFIKGTFPPQVVEAEGRRFAVRLAKETIPVPFPIQLDDAIAEYFPNSMKPKSFMSKIQRIEDGEQIKVDISMNEPMRRGGFTFFQRTMSGGPQAAGAPEYSGLEVVSNPADKWPEYSLYMVAVGLFIHFVTKLWIFLLGSSRKPSKA</sequence>
<organism evidence="8 9">
    <name type="scientific">Haloferula rosea</name>
    <dbReference type="NCBI Taxonomy" id="490093"/>
    <lineage>
        <taxon>Bacteria</taxon>
        <taxon>Pseudomonadati</taxon>
        <taxon>Verrucomicrobiota</taxon>
        <taxon>Verrucomicrobiia</taxon>
        <taxon>Verrucomicrobiales</taxon>
        <taxon>Verrucomicrobiaceae</taxon>
        <taxon>Haloferula</taxon>
    </lineage>
</organism>
<evidence type="ECO:0000313" key="9">
    <source>
        <dbReference type="Proteomes" id="UP000658278"/>
    </source>
</evidence>
<dbReference type="InterPro" id="IPR007816">
    <property type="entry name" value="ResB-like_domain"/>
</dbReference>
<name>A0A934RC51_9BACT</name>
<reference evidence="8" key="1">
    <citation type="submission" date="2021-01" db="EMBL/GenBank/DDBJ databases">
        <title>Modified the classification status of verrucomicrobia.</title>
        <authorList>
            <person name="Feng X."/>
        </authorList>
    </citation>
    <scope>NUCLEOTIDE SEQUENCE</scope>
    <source>
        <strain evidence="8">KCTC 22201</strain>
    </source>
</reference>
<keyword evidence="2 6" id="KW-0812">Transmembrane</keyword>
<dbReference type="Proteomes" id="UP000658278">
    <property type="component" value="Unassembled WGS sequence"/>
</dbReference>
<gene>
    <name evidence="8" type="ORF">JIN81_02655</name>
</gene>
<dbReference type="RefSeq" id="WP_200276038.1">
    <property type="nucleotide sequence ID" value="NZ_JAENII010000002.1"/>
</dbReference>
<evidence type="ECO:0000256" key="3">
    <source>
        <dbReference type="ARBA" id="ARBA00022748"/>
    </source>
</evidence>
<dbReference type="GO" id="GO:0017004">
    <property type="term" value="P:cytochrome complex assembly"/>
    <property type="evidence" value="ECO:0007669"/>
    <property type="project" value="UniProtKB-KW"/>
</dbReference>
<evidence type="ECO:0000256" key="1">
    <source>
        <dbReference type="ARBA" id="ARBA00004141"/>
    </source>
</evidence>